<dbReference type="SMART" id="SM00267">
    <property type="entry name" value="GGDEF"/>
    <property type="match status" value="1"/>
</dbReference>
<dbReference type="AlphaFoldDB" id="A0A7X4GGJ2"/>
<dbReference type="FunFam" id="3.30.70.270:FF:000001">
    <property type="entry name" value="Diguanylate cyclase domain protein"/>
    <property type="match status" value="1"/>
</dbReference>
<dbReference type="PANTHER" id="PTHR45138:SF24">
    <property type="entry name" value="DIGUANYLATE CYCLASE DGCC-RELATED"/>
    <property type="match status" value="1"/>
</dbReference>
<dbReference type="PANTHER" id="PTHR45138">
    <property type="entry name" value="REGULATORY COMPONENTS OF SENSORY TRANSDUCTION SYSTEM"/>
    <property type="match status" value="1"/>
</dbReference>
<dbReference type="InterPro" id="IPR000160">
    <property type="entry name" value="GGDEF_dom"/>
</dbReference>
<dbReference type="InterPro" id="IPR050469">
    <property type="entry name" value="Diguanylate_Cyclase"/>
</dbReference>
<evidence type="ECO:0000259" key="2">
    <source>
        <dbReference type="PROSITE" id="PS50887"/>
    </source>
</evidence>
<dbReference type="GO" id="GO:0005886">
    <property type="term" value="C:plasma membrane"/>
    <property type="evidence" value="ECO:0007669"/>
    <property type="project" value="TreeGrafter"/>
</dbReference>
<dbReference type="SUPFAM" id="SSF55781">
    <property type="entry name" value="GAF domain-like"/>
    <property type="match status" value="1"/>
</dbReference>
<name>A0A7X4GGJ2_9SPHN</name>
<protein>
    <recommendedName>
        <fullName evidence="1">diguanylate cyclase</fullName>
        <ecNumber evidence="1">2.7.7.65</ecNumber>
    </recommendedName>
</protein>
<dbReference type="InterPro" id="IPR029016">
    <property type="entry name" value="GAF-like_dom_sf"/>
</dbReference>
<dbReference type="RefSeq" id="WP_160985842.1">
    <property type="nucleotide sequence ID" value="NZ_WVTD01000006.1"/>
</dbReference>
<dbReference type="GO" id="GO:0043709">
    <property type="term" value="P:cell adhesion involved in single-species biofilm formation"/>
    <property type="evidence" value="ECO:0007669"/>
    <property type="project" value="TreeGrafter"/>
</dbReference>
<evidence type="ECO:0000313" key="4">
    <source>
        <dbReference type="Proteomes" id="UP000465810"/>
    </source>
</evidence>
<dbReference type="NCBIfam" id="TIGR00254">
    <property type="entry name" value="GGDEF"/>
    <property type="match status" value="1"/>
</dbReference>
<dbReference type="SUPFAM" id="SSF55073">
    <property type="entry name" value="Nucleotide cyclase"/>
    <property type="match status" value="1"/>
</dbReference>
<dbReference type="InterPro" id="IPR043128">
    <property type="entry name" value="Rev_trsase/Diguanyl_cyclase"/>
</dbReference>
<dbReference type="Pfam" id="PF00990">
    <property type="entry name" value="GGDEF"/>
    <property type="match status" value="1"/>
</dbReference>
<dbReference type="Pfam" id="PF01590">
    <property type="entry name" value="GAF"/>
    <property type="match status" value="1"/>
</dbReference>
<comment type="caution">
    <text evidence="3">The sequence shown here is derived from an EMBL/GenBank/DDBJ whole genome shotgun (WGS) entry which is preliminary data.</text>
</comment>
<feature type="domain" description="GGDEF" evidence="2">
    <location>
        <begin position="194"/>
        <end position="328"/>
    </location>
</feature>
<dbReference type="EC" id="2.7.7.65" evidence="1"/>
<dbReference type="Gene3D" id="3.30.70.270">
    <property type="match status" value="1"/>
</dbReference>
<organism evidence="3 4">
    <name type="scientific">Novosphingobium silvae</name>
    <dbReference type="NCBI Taxonomy" id="2692619"/>
    <lineage>
        <taxon>Bacteria</taxon>
        <taxon>Pseudomonadati</taxon>
        <taxon>Pseudomonadota</taxon>
        <taxon>Alphaproteobacteria</taxon>
        <taxon>Sphingomonadales</taxon>
        <taxon>Sphingomonadaceae</taxon>
        <taxon>Novosphingobium</taxon>
    </lineage>
</organism>
<dbReference type="Gene3D" id="3.30.450.40">
    <property type="match status" value="1"/>
</dbReference>
<dbReference type="EMBL" id="WVTD01000006">
    <property type="protein sequence ID" value="MYL98218.1"/>
    <property type="molecule type" value="Genomic_DNA"/>
</dbReference>
<dbReference type="PROSITE" id="PS50887">
    <property type="entry name" value="GGDEF"/>
    <property type="match status" value="1"/>
</dbReference>
<dbReference type="InterPro" id="IPR029787">
    <property type="entry name" value="Nucleotide_cyclase"/>
</dbReference>
<reference evidence="3 4" key="1">
    <citation type="submission" date="2019-12" db="EMBL/GenBank/DDBJ databases">
        <authorList>
            <person name="Feng G."/>
            <person name="Zhu H."/>
        </authorList>
    </citation>
    <scope>NUCLEOTIDE SEQUENCE [LARGE SCALE GENOMIC DNA]</scope>
    <source>
        <strain evidence="3 4">FGD1</strain>
    </source>
</reference>
<keyword evidence="4" id="KW-1185">Reference proteome</keyword>
<dbReference type="CDD" id="cd01949">
    <property type="entry name" value="GGDEF"/>
    <property type="match status" value="1"/>
</dbReference>
<proteinExistence type="predicted"/>
<dbReference type="InterPro" id="IPR003018">
    <property type="entry name" value="GAF"/>
</dbReference>
<gene>
    <name evidence="3" type="ORF">GR702_10605</name>
</gene>
<sequence>MYADNALADEAARLSALRRLEILDTAPEEPFENVVNLVRTILHVPISTVTLVDADRQWFKAKAGLEATETPRSVSFCTHAIQQRTPLVIPDAKADPRFSGNPLVEGDPHIRSYAGVPLVTSDGYNVGALCAIDTRPREFSESELAILRNFAGIVVNEMELRRIAERDQLTGALTRRGFLEKVEHEIARCRRHARSASLLLIDVDHFKAVNDTHGHPAGDAVLRELAGVLGTAGRSGDILGRIGGEEFAMLLPETSGDEAIAAAERYRAAIAAHPVAIGPGRTIPVTASIGVAPLEDRIASAEDWIARADVPLYRAKNEGRNRCAVAQAA</sequence>
<dbReference type="SMART" id="SM00065">
    <property type="entry name" value="GAF"/>
    <property type="match status" value="1"/>
</dbReference>
<accession>A0A7X4GGJ2</accession>
<evidence type="ECO:0000313" key="3">
    <source>
        <dbReference type="EMBL" id="MYL98218.1"/>
    </source>
</evidence>
<evidence type="ECO:0000256" key="1">
    <source>
        <dbReference type="ARBA" id="ARBA00012528"/>
    </source>
</evidence>
<dbReference type="GO" id="GO:0052621">
    <property type="term" value="F:diguanylate cyclase activity"/>
    <property type="evidence" value="ECO:0007669"/>
    <property type="project" value="UniProtKB-EC"/>
</dbReference>
<dbReference type="GO" id="GO:1902201">
    <property type="term" value="P:negative regulation of bacterial-type flagellum-dependent cell motility"/>
    <property type="evidence" value="ECO:0007669"/>
    <property type="project" value="TreeGrafter"/>
</dbReference>
<dbReference type="Proteomes" id="UP000465810">
    <property type="component" value="Unassembled WGS sequence"/>
</dbReference>